<keyword evidence="3" id="KW-0489">Methyltransferase</keyword>
<dbReference type="GO" id="GO:0008168">
    <property type="term" value="F:methyltransferase activity"/>
    <property type="evidence" value="ECO:0007669"/>
    <property type="project" value="UniProtKB-KW"/>
</dbReference>
<dbReference type="PANTHER" id="PTHR43861">
    <property type="entry name" value="TRANS-ACONITATE 2-METHYLTRANSFERASE-RELATED"/>
    <property type="match status" value="1"/>
</dbReference>
<feature type="domain" description="Methyltransferase type 12" evidence="1">
    <location>
        <begin position="48"/>
        <end position="145"/>
    </location>
</feature>
<dbReference type="InterPro" id="IPR018773">
    <property type="entry name" value="MeTrfase_reg_dom_prd"/>
</dbReference>
<dbReference type="EMBL" id="CP150886">
    <property type="protein sequence ID" value="WZB88641.1"/>
    <property type="molecule type" value="Genomic_DNA"/>
</dbReference>
<name>A0ABZ2UTB4_9CYAN</name>
<organism evidence="3 4">
    <name type="scientific">Okeanomitos corallinicola TIOX110</name>
    <dbReference type="NCBI Taxonomy" id="3133117"/>
    <lineage>
        <taxon>Bacteria</taxon>
        <taxon>Bacillati</taxon>
        <taxon>Cyanobacteriota</taxon>
        <taxon>Cyanophyceae</taxon>
        <taxon>Nostocales</taxon>
        <taxon>Aphanizomenonaceae</taxon>
        <taxon>Okeanomitos</taxon>
    </lineage>
</organism>
<evidence type="ECO:0000259" key="2">
    <source>
        <dbReference type="Pfam" id="PF10119"/>
    </source>
</evidence>
<evidence type="ECO:0000259" key="1">
    <source>
        <dbReference type="Pfam" id="PF08242"/>
    </source>
</evidence>
<dbReference type="Pfam" id="PF10119">
    <property type="entry name" value="MethyTransf_Reg"/>
    <property type="match status" value="1"/>
</dbReference>
<dbReference type="Pfam" id="PF08242">
    <property type="entry name" value="Methyltransf_12"/>
    <property type="match status" value="1"/>
</dbReference>
<dbReference type="InterPro" id="IPR013217">
    <property type="entry name" value="Methyltransf_12"/>
</dbReference>
<gene>
    <name evidence="3" type="ORF">WJM97_02880</name>
</gene>
<dbReference type="Proteomes" id="UP001483337">
    <property type="component" value="Chromosome"/>
</dbReference>
<dbReference type="RefSeq" id="WP_353931548.1">
    <property type="nucleotide sequence ID" value="NZ_CP150886.1"/>
</dbReference>
<evidence type="ECO:0000313" key="3">
    <source>
        <dbReference type="EMBL" id="WZB88641.1"/>
    </source>
</evidence>
<dbReference type="Gene3D" id="3.40.50.150">
    <property type="entry name" value="Vaccinia Virus protein VP39"/>
    <property type="match status" value="1"/>
</dbReference>
<dbReference type="GO" id="GO:0032259">
    <property type="term" value="P:methylation"/>
    <property type="evidence" value="ECO:0007669"/>
    <property type="project" value="UniProtKB-KW"/>
</dbReference>
<evidence type="ECO:0000313" key="4">
    <source>
        <dbReference type="Proteomes" id="UP001483337"/>
    </source>
</evidence>
<proteinExistence type="predicted"/>
<keyword evidence="3" id="KW-0808">Transferase</keyword>
<sequence length="506" mass="57735">MENWTQGYVSDVSYDYSFFPELSPISLAFNLLDARFLPPSLDKITYCELGCGQGFTTNVLAAANPQSQFWGVDFNPTHAAEAQRLADAANLQNVHFSDQNFAEFLAADTPQFDFITLHGVYSWINDDNQRTVVDLLRQKLKFGGAVYLSHNTLPGWSAIMPLRELMVQYAGGSHDSSIQKVEKGLEFANHLQKLKARYFLENPLVKQDLAEMQEDSRNYLAHEYFNDNWRPLYHFEVAKQLAEAKLTFATSADIDDQFHDLKLDQDQLNLLAETTDITLRQTMRDFLFNTRFRRDIYIKGPIKLSALEQVELLSNFRFALVVDPEDIEYEIDLVGRMIRLDEKIYQPLIASLAERPQTLRELMKQPALTKLDFASILQALKILITNYSAVPALSQEGEAERKESVAQFNTAVLKRARFGADTQILASPMTGSGIDMNRSEQLMLLAHLRPGDPVQFIWNLLQVQGERLIKDGKPLESPEANQAELREQIQQFQELRLPLLKHLGLI</sequence>
<protein>
    <submittedName>
        <fullName evidence="3">Class I SAM-dependent methyltransferase</fullName>
        <ecNumber evidence="3">2.1.1.-</ecNumber>
    </submittedName>
</protein>
<dbReference type="CDD" id="cd02440">
    <property type="entry name" value="AdoMet_MTases"/>
    <property type="match status" value="1"/>
</dbReference>
<reference evidence="3 4" key="1">
    <citation type="submission" date="2024-04" db="EMBL/GenBank/DDBJ databases">
        <title>Okeanomitos corallinicola gen. &amp; sp. nov. (Nostocales, Cyanobacteria), a new toxic marine heterocyst-forming cyanobacterium from a coral reef.</title>
        <authorList>
            <person name="Li H."/>
            <person name="Li R."/>
            <person name="Kang J."/>
            <person name="Hii K.S."/>
            <person name="Mohamed H.F."/>
            <person name="Xu X."/>
            <person name="Luo Z."/>
        </authorList>
    </citation>
    <scope>NUCLEOTIDE SEQUENCE [LARGE SCALE GENOMIC DNA]</scope>
    <source>
        <strain evidence="3 4">TIOX110</strain>
    </source>
</reference>
<dbReference type="EC" id="2.1.1.-" evidence="3"/>
<accession>A0ABZ2UTB4</accession>
<feature type="domain" description="Methyltransferase regulatory" evidence="2">
    <location>
        <begin position="217"/>
        <end position="299"/>
    </location>
</feature>
<dbReference type="SUPFAM" id="SSF53335">
    <property type="entry name" value="S-adenosyl-L-methionine-dependent methyltransferases"/>
    <property type="match status" value="1"/>
</dbReference>
<dbReference type="InterPro" id="IPR029063">
    <property type="entry name" value="SAM-dependent_MTases_sf"/>
</dbReference>
<keyword evidence="4" id="KW-1185">Reference proteome</keyword>